<dbReference type="GO" id="GO:0065003">
    <property type="term" value="P:protein-containing complex assembly"/>
    <property type="evidence" value="ECO:0007669"/>
    <property type="project" value="EnsemblFungi"/>
</dbReference>
<keyword evidence="2" id="KW-1185">Reference proteome</keyword>
<dbReference type="FunCoup" id="G8JTV1">
    <property type="interactions" value="330"/>
</dbReference>
<dbReference type="GO" id="GO:0006888">
    <property type="term" value="P:endoplasmic reticulum to Golgi vesicle-mediated transport"/>
    <property type="evidence" value="ECO:0007669"/>
    <property type="project" value="EnsemblFungi"/>
</dbReference>
<dbReference type="GO" id="GO:1990071">
    <property type="term" value="C:TRAPPII protein complex"/>
    <property type="evidence" value="ECO:0007669"/>
    <property type="project" value="EnsemblFungi"/>
</dbReference>
<dbReference type="GO" id="GO:1990072">
    <property type="term" value="C:TRAPPIII protein complex"/>
    <property type="evidence" value="ECO:0007669"/>
    <property type="project" value="EnsemblFungi"/>
</dbReference>
<dbReference type="KEGG" id="erc:Ecym_4400"/>
<dbReference type="SUPFAM" id="SSF64356">
    <property type="entry name" value="SNARE-like"/>
    <property type="match status" value="1"/>
</dbReference>
<dbReference type="Gene3D" id="3.30.450.70">
    <property type="match status" value="1"/>
</dbReference>
<dbReference type="InterPro" id="IPR011012">
    <property type="entry name" value="Longin-like_dom_sf"/>
</dbReference>
<dbReference type="Proteomes" id="UP000006790">
    <property type="component" value="Chromosome 4"/>
</dbReference>
<evidence type="ECO:0008006" key="3">
    <source>
        <dbReference type="Google" id="ProtNLM"/>
    </source>
</evidence>
<dbReference type="OMA" id="RYMNQFI"/>
<evidence type="ECO:0000313" key="2">
    <source>
        <dbReference type="Proteomes" id="UP000006790"/>
    </source>
</evidence>
<accession>G8JTV1</accession>
<protein>
    <recommendedName>
        <fullName evidence="3">Trafficking protein particle complex subunit</fullName>
    </recommendedName>
</protein>
<organism evidence="1 2">
    <name type="scientific">Eremothecium cymbalariae (strain CBS 270.75 / DBVPG 7215 / KCTC 17166 / NRRL Y-17582)</name>
    <name type="common">Yeast</name>
    <dbReference type="NCBI Taxonomy" id="931890"/>
    <lineage>
        <taxon>Eukaryota</taxon>
        <taxon>Fungi</taxon>
        <taxon>Dikarya</taxon>
        <taxon>Ascomycota</taxon>
        <taxon>Saccharomycotina</taxon>
        <taxon>Saccharomycetes</taxon>
        <taxon>Saccharomycetales</taxon>
        <taxon>Saccharomycetaceae</taxon>
        <taxon>Eremothecium</taxon>
    </lineage>
</organism>
<dbReference type="RefSeq" id="XP_003646271.1">
    <property type="nucleotide sequence ID" value="XM_003646223.1"/>
</dbReference>
<sequence>MPPFYFAIIGHKDTPIYEAEFTSLQQSFPPNLKELNPFILHASLDIIEDLQWQTTSSNSSTYNNSNTISGNSTSFLRSRHSHSGVYGPGNCYLSKVDHFYGLVITAYITYGNMKFVLIHGNNNSSAVSSVDDNVVKNFYQEVHELYIKTSMNPFYEVDRPITSPIFDSKVKALAKKYLTK</sequence>
<dbReference type="InterPro" id="IPR006722">
    <property type="entry name" value="Sedlin"/>
</dbReference>
<dbReference type="Pfam" id="PF04628">
    <property type="entry name" value="Sedlin_N"/>
    <property type="match status" value="1"/>
</dbReference>
<dbReference type="AlphaFoldDB" id="G8JTV1"/>
<evidence type="ECO:0000313" key="1">
    <source>
        <dbReference type="EMBL" id="AET39454.1"/>
    </source>
</evidence>
<dbReference type="eggNOG" id="KOG3487">
    <property type="taxonomic scope" value="Eukaryota"/>
</dbReference>
<dbReference type="PANTHER" id="PTHR12403">
    <property type="entry name" value="TRAFFICKING PROTEIN PARTICLE COMPLEX SUBUNIT 2"/>
    <property type="match status" value="1"/>
</dbReference>
<dbReference type="InParanoid" id="G8JTV1"/>
<reference evidence="2" key="1">
    <citation type="journal article" date="2012" name="G3 (Bethesda)">
        <title>Pichia sorbitophila, an interspecies yeast hybrid reveals early steps of genome resolution following polyploidization.</title>
        <authorList>
            <person name="Leh Louis V."/>
            <person name="Despons L."/>
            <person name="Friedrich A."/>
            <person name="Martin T."/>
            <person name="Durrens P."/>
            <person name="Casaregola S."/>
            <person name="Neuveglise C."/>
            <person name="Fairhead C."/>
            <person name="Marck C."/>
            <person name="Cruz J.A."/>
            <person name="Straub M.L."/>
            <person name="Kugler V."/>
            <person name="Sacerdot C."/>
            <person name="Uzunov Z."/>
            <person name="Thierry A."/>
            <person name="Weiss S."/>
            <person name="Bleykasten C."/>
            <person name="De Montigny J."/>
            <person name="Jacques N."/>
            <person name="Jung P."/>
            <person name="Lemaire M."/>
            <person name="Mallet S."/>
            <person name="Morel G."/>
            <person name="Richard G.F."/>
            <person name="Sarkar A."/>
            <person name="Savel G."/>
            <person name="Schacherer J."/>
            <person name="Seret M.L."/>
            <person name="Talla E."/>
            <person name="Samson G."/>
            <person name="Jubin C."/>
            <person name="Poulain J."/>
            <person name="Vacherie B."/>
            <person name="Barbe V."/>
            <person name="Pelletier E."/>
            <person name="Sherman D.J."/>
            <person name="Westhof E."/>
            <person name="Weissenbach J."/>
            <person name="Baret P.V."/>
            <person name="Wincker P."/>
            <person name="Gaillardin C."/>
            <person name="Dujon B."/>
            <person name="Souciet J.L."/>
        </authorList>
    </citation>
    <scope>NUCLEOTIDE SEQUENCE [LARGE SCALE GENOMIC DNA]</scope>
    <source>
        <strain evidence="2">CBS 270.75 / DBVPG 7215 / KCTC 17166 / NRRL Y-17582</strain>
    </source>
</reference>
<gene>
    <name evidence="1" type="ordered locus">Ecym_4400</name>
</gene>
<name>G8JTV1_ERECY</name>
<proteinExistence type="predicted"/>
<dbReference type="HOGENOM" id="CLU_085828_0_0_1"/>
<dbReference type="GeneID" id="11470068"/>
<dbReference type="GO" id="GO:1990070">
    <property type="term" value="C:TRAPPI protein complex"/>
    <property type="evidence" value="ECO:0007669"/>
    <property type="project" value="EnsemblFungi"/>
</dbReference>
<dbReference type="EMBL" id="CP002500">
    <property type="protein sequence ID" value="AET39454.1"/>
    <property type="molecule type" value="Genomic_DNA"/>
</dbReference>
<dbReference type="STRING" id="931890.G8JTV1"/>
<dbReference type="OrthoDB" id="10252102at2759"/>
<dbReference type="CDD" id="cd14825">
    <property type="entry name" value="TRAPPC2_sedlin"/>
    <property type="match status" value="1"/>
</dbReference>